<comment type="caution">
    <text evidence="2">The sequence shown here is derived from an EMBL/GenBank/DDBJ whole genome shotgun (WGS) entry which is preliminary data.</text>
</comment>
<dbReference type="OrthoDB" id="443402at2759"/>
<keyword evidence="3" id="KW-1185">Reference proteome</keyword>
<evidence type="ECO:0000313" key="3">
    <source>
        <dbReference type="Proteomes" id="UP000738349"/>
    </source>
</evidence>
<evidence type="ECO:0000259" key="1">
    <source>
        <dbReference type="Pfam" id="PF25053"/>
    </source>
</evidence>
<accession>A0A9P9FF70</accession>
<dbReference type="Proteomes" id="UP000738349">
    <property type="component" value="Unassembled WGS sequence"/>
</dbReference>
<dbReference type="PANTHER" id="PTHR10039:SF5">
    <property type="entry name" value="NACHT DOMAIN-CONTAINING PROTEIN"/>
    <property type="match status" value="1"/>
</dbReference>
<dbReference type="PANTHER" id="PTHR10039">
    <property type="entry name" value="AMELOGENIN"/>
    <property type="match status" value="1"/>
</dbReference>
<proteinExistence type="predicted"/>
<dbReference type="Pfam" id="PF25053">
    <property type="entry name" value="DUF7791"/>
    <property type="match status" value="1"/>
</dbReference>
<reference evidence="2" key="1">
    <citation type="journal article" date="2021" name="Nat. Commun.">
        <title>Genetic determinants of endophytism in the Arabidopsis root mycobiome.</title>
        <authorList>
            <person name="Mesny F."/>
            <person name="Miyauchi S."/>
            <person name="Thiergart T."/>
            <person name="Pickel B."/>
            <person name="Atanasova L."/>
            <person name="Karlsson M."/>
            <person name="Huettel B."/>
            <person name="Barry K.W."/>
            <person name="Haridas S."/>
            <person name="Chen C."/>
            <person name="Bauer D."/>
            <person name="Andreopoulos W."/>
            <person name="Pangilinan J."/>
            <person name="LaButti K."/>
            <person name="Riley R."/>
            <person name="Lipzen A."/>
            <person name="Clum A."/>
            <person name="Drula E."/>
            <person name="Henrissat B."/>
            <person name="Kohler A."/>
            <person name="Grigoriev I.V."/>
            <person name="Martin F.M."/>
            <person name="Hacquard S."/>
        </authorList>
    </citation>
    <scope>NUCLEOTIDE SEQUENCE</scope>
    <source>
        <strain evidence="2">MPI-CAGE-AT-0147</strain>
    </source>
</reference>
<protein>
    <recommendedName>
        <fullName evidence="1">DUF7791 domain-containing protein</fullName>
    </recommendedName>
</protein>
<evidence type="ECO:0000313" key="2">
    <source>
        <dbReference type="EMBL" id="KAH7160737.1"/>
    </source>
</evidence>
<dbReference type="EMBL" id="JAGMUV010000004">
    <property type="protein sequence ID" value="KAH7160737.1"/>
    <property type="molecule type" value="Genomic_DNA"/>
</dbReference>
<feature type="domain" description="DUF7791" evidence="1">
    <location>
        <begin position="78"/>
        <end position="218"/>
    </location>
</feature>
<dbReference type="InterPro" id="IPR056693">
    <property type="entry name" value="DUF7791"/>
</dbReference>
<dbReference type="AlphaFoldDB" id="A0A9P9FF70"/>
<organism evidence="2 3">
    <name type="scientific">Dactylonectria macrodidyma</name>
    <dbReference type="NCBI Taxonomy" id="307937"/>
    <lineage>
        <taxon>Eukaryota</taxon>
        <taxon>Fungi</taxon>
        <taxon>Dikarya</taxon>
        <taxon>Ascomycota</taxon>
        <taxon>Pezizomycotina</taxon>
        <taxon>Sordariomycetes</taxon>
        <taxon>Hypocreomycetidae</taxon>
        <taxon>Hypocreales</taxon>
        <taxon>Nectriaceae</taxon>
        <taxon>Dactylonectria</taxon>
    </lineage>
</organism>
<sequence length="411" mass="47281">MFKANQQFVKLKSNNPESAEYLTAEIRERAQGVFLWVYLVVRSLLRGLTNEDDMLDLNRRLLQIPVELEDIFRRMLDNIDPIYWQRAACLLQLVKYASGPILFLTILYFDLDEKRKSTRPSLSLGNWPYLDPTTAELLRVKKRQITAQCKDLLHITASPDLPAPLSEKLGPLHRTVVDFLKTDAIDKLLVQRAGPDFEPWTMLFNATTKQIKALVPMSRLVHISRVLPSWFSDAIRYAQRMELNNTHTEVESLNNLEKVLARYSQSRKWTLEYCLSNVLGEADCRCLLDLAVKHDLTLYAKQKVQSCSEYERTLLLECALGRRPCAGIEPTTARKGAVLKKQEVIDHLRAMGISPTPDMISRGFTISVHRSSASSRENRAPFNDTDGTTEVVRRKRKHEMSVWGFMSRIFR</sequence>
<name>A0A9P9FF70_9HYPO</name>
<gene>
    <name evidence="2" type="ORF">EDB81DRAFT_923865</name>
</gene>